<dbReference type="InterPro" id="IPR051401">
    <property type="entry name" value="GtrA_CellWall_Glycosyl"/>
</dbReference>
<comment type="caution">
    <text evidence="8">The sequence shown here is derived from an EMBL/GenBank/DDBJ whole genome shotgun (WGS) entry which is preliminary data.</text>
</comment>
<dbReference type="RefSeq" id="WP_187719374.1">
    <property type="nucleotide sequence ID" value="NZ_JACTAH010000002.1"/>
</dbReference>
<evidence type="ECO:0000256" key="4">
    <source>
        <dbReference type="ARBA" id="ARBA00022989"/>
    </source>
</evidence>
<dbReference type="PANTHER" id="PTHR38459">
    <property type="entry name" value="PROPHAGE BACTOPRENOL-LINKED GLUCOSE TRANSLOCASE HOMOLOG"/>
    <property type="match status" value="1"/>
</dbReference>
<keyword evidence="4 6" id="KW-1133">Transmembrane helix</keyword>
<feature type="transmembrane region" description="Helical" evidence="6">
    <location>
        <begin position="81"/>
        <end position="99"/>
    </location>
</feature>
<evidence type="ECO:0000259" key="7">
    <source>
        <dbReference type="Pfam" id="PF04138"/>
    </source>
</evidence>
<evidence type="ECO:0000256" key="6">
    <source>
        <dbReference type="SAM" id="Phobius"/>
    </source>
</evidence>
<feature type="domain" description="GtrA/DPMS transmembrane" evidence="7">
    <location>
        <begin position="18"/>
        <end position="131"/>
    </location>
</feature>
<evidence type="ECO:0000256" key="5">
    <source>
        <dbReference type="ARBA" id="ARBA00023136"/>
    </source>
</evidence>
<dbReference type="PANTHER" id="PTHR38459:SF1">
    <property type="entry name" value="PROPHAGE BACTOPRENOL-LINKED GLUCOSE TRANSLOCASE HOMOLOG"/>
    <property type="match status" value="1"/>
</dbReference>
<keyword evidence="9" id="KW-1185">Reference proteome</keyword>
<feature type="transmembrane region" description="Helical" evidence="6">
    <location>
        <begin position="44"/>
        <end position="60"/>
    </location>
</feature>
<evidence type="ECO:0000256" key="3">
    <source>
        <dbReference type="ARBA" id="ARBA00022692"/>
    </source>
</evidence>
<gene>
    <name evidence="8" type="ORF">IFO67_17275</name>
</gene>
<comment type="similarity">
    <text evidence="2">Belongs to the GtrA family.</text>
</comment>
<feature type="transmembrane region" description="Helical" evidence="6">
    <location>
        <begin position="105"/>
        <end position="126"/>
    </location>
</feature>
<feature type="transmembrane region" description="Helical" evidence="6">
    <location>
        <begin position="19"/>
        <end position="38"/>
    </location>
</feature>
<evidence type="ECO:0000313" key="8">
    <source>
        <dbReference type="EMBL" id="MBD8504646.1"/>
    </source>
</evidence>
<keyword evidence="3 6" id="KW-0812">Transmembrane</keyword>
<dbReference type="EMBL" id="JACYTO010000002">
    <property type="protein sequence ID" value="MBD8504646.1"/>
    <property type="molecule type" value="Genomic_DNA"/>
</dbReference>
<comment type="subcellular location">
    <subcellularLocation>
        <location evidence="1">Membrane</location>
        <topology evidence="1">Multi-pass membrane protein</topology>
    </subcellularLocation>
</comment>
<evidence type="ECO:0000256" key="2">
    <source>
        <dbReference type="ARBA" id="ARBA00009399"/>
    </source>
</evidence>
<name>A0ABR9BE68_9RHOO</name>
<dbReference type="Pfam" id="PF04138">
    <property type="entry name" value="GtrA_DPMS_TM"/>
    <property type="match status" value="1"/>
</dbReference>
<protein>
    <submittedName>
        <fullName evidence="8">GtrA family protein</fullName>
    </submittedName>
</protein>
<reference evidence="9" key="1">
    <citation type="submission" date="2023-07" db="EMBL/GenBank/DDBJ databases">
        <title>Thauera sp. CAU 1555 isolated from sand of Yaerae Beach.</title>
        <authorList>
            <person name="Kim W."/>
        </authorList>
    </citation>
    <scope>NUCLEOTIDE SEQUENCE [LARGE SCALE GENOMIC DNA]</scope>
    <source>
        <strain evidence="9">CAU 1555</strain>
    </source>
</reference>
<organism evidence="8 9">
    <name type="scientific">Thauera sedimentorum</name>
    <dbReference type="NCBI Taxonomy" id="2767595"/>
    <lineage>
        <taxon>Bacteria</taxon>
        <taxon>Pseudomonadati</taxon>
        <taxon>Pseudomonadota</taxon>
        <taxon>Betaproteobacteria</taxon>
        <taxon>Rhodocyclales</taxon>
        <taxon>Zoogloeaceae</taxon>
        <taxon>Thauera</taxon>
    </lineage>
</organism>
<sequence length="141" mass="14456">MAHTYAPSVFARAARAARFAAAGIAATLLHWACMAALIAVGSDARLATALGALAGAALNYPLQHRHTFSSTRAHGSALPRYLAACAVGWLANLLLFALLHGPVALAAPTAQALTTVAVAALNYLLYARMVFHEPAPAQAAG</sequence>
<accession>A0ABR9BE68</accession>
<evidence type="ECO:0000256" key="1">
    <source>
        <dbReference type="ARBA" id="ARBA00004141"/>
    </source>
</evidence>
<keyword evidence="5 6" id="KW-0472">Membrane</keyword>
<proteinExistence type="inferred from homology"/>
<evidence type="ECO:0000313" key="9">
    <source>
        <dbReference type="Proteomes" id="UP000603602"/>
    </source>
</evidence>
<dbReference type="InterPro" id="IPR007267">
    <property type="entry name" value="GtrA_DPMS_TM"/>
</dbReference>
<dbReference type="Proteomes" id="UP000603602">
    <property type="component" value="Unassembled WGS sequence"/>
</dbReference>